<evidence type="ECO:0000313" key="2">
    <source>
        <dbReference type="Proteomes" id="UP001596055"/>
    </source>
</evidence>
<sequence length="188" mass="20551">MVKTTARTWLLAFALLAGCALVRVDYFQPVDPPGVLKGGPCGSGPKDHVILEFGEVTLEVAVIKGHLQPELMVGFDIPQGHSITLLENTVLVNGKPHVFDAVKTRDRKTGTVTEVDRVLIGGGEKRFRWIVSDLSDLPAHFVIELPLEPASDEFHIRLMPMQLDGEAVPLPEMTFRKASGVFSTPINC</sequence>
<name>A0ABW0RLL6_9GAMM</name>
<comment type="caution">
    <text evidence="1">The sequence shown here is derived from an EMBL/GenBank/DDBJ whole genome shotgun (WGS) entry which is preliminary data.</text>
</comment>
<reference evidence="2" key="1">
    <citation type="journal article" date="2019" name="Int. J. Syst. Evol. Microbiol.">
        <title>The Global Catalogue of Microorganisms (GCM) 10K type strain sequencing project: providing services to taxonomists for standard genome sequencing and annotation.</title>
        <authorList>
            <consortium name="The Broad Institute Genomics Platform"/>
            <consortium name="The Broad Institute Genome Sequencing Center for Infectious Disease"/>
            <person name="Wu L."/>
            <person name="Ma J."/>
        </authorList>
    </citation>
    <scope>NUCLEOTIDE SEQUENCE [LARGE SCALE GENOMIC DNA]</scope>
    <source>
        <strain evidence="2">CGMCC 4.1799</strain>
    </source>
</reference>
<keyword evidence="2" id="KW-1185">Reference proteome</keyword>
<accession>A0ABW0RLL6</accession>
<protein>
    <recommendedName>
        <fullName evidence="3">DUF4382 domain-containing protein</fullName>
    </recommendedName>
</protein>
<organism evidence="1 2">
    <name type="scientific">Marinobacter koreensis</name>
    <dbReference type="NCBI Taxonomy" id="335974"/>
    <lineage>
        <taxon>Bacteria</taxon>
        <taxon>Pseudomonadati</taxon>
        <taxon>Pseudomonadota</taxon>
        <taxon>Gammaproteobacteria</taxon>
        <taxon>Pseudomonadales</taxon>
        <taxon>Marinobacteraceae</taxon>
        <taxon>Marinobacter</taxon>
    </lineage>
</organism>
<dbReference type="EMBL" id="JBHSNL010000001">
    <property type="protein sequence ID" value="MFC5545463.1"/>
    <property type="molecule type" value="Genomic_DNA"/>
</dbReference>
<dbReference type="Proteomes" id="UP001596055">
    <property type="component" value="Unassembled WGS sequence"/>
</dbReference>
<dbReference type="PROSITE" id="PS51257">
    <property type="entry name" value="PROKAR_LIPOPROTEIN"/>
    <property type="match status" value="1"/>
</dbReference>
<dbReference type="RefSeq" id="WP_248156328.1">
    <property type="nucleotide sequence ID" value="NZ_JAKZAJ010000002.1"/>
</dbReference>
<gene>
    <name evidence="1" type="ORF">ACFPQA_10380</name>
</gene>
<evidence type="ECO:0008006" key="3">
    <source>
        <dbReference type="Google" id="ProtNLM"/>
    </source>
</evidence>
<evidence type="ECO:0000313" key="1">
    <source>
        <dbReference type="EMBL" id="MFC5545463.1"/>
    </source>
</evidence>
<proteinExistence type="predicted"/>